<accession>A0A7X0P6E1</accession>
<dbReference type="Proteomes" id="UP000565579">
    <property type="component" value="Unassembled WGS sequence"/>
</dbReference>
<dbReference type="RefSeq" id="WP_185110592.1">
    <property type="nucleotide sequence ID" value="NZ_BAAAXY010000150.1"/>
</dbReference>
<proteinExistence type="predicted"/>
<organism evidence="1 2">
    <name type="scientific">Nonomuraea rubra</name>
    <dbReference type="NCBI Taxonomy" id="46180"/>
    <lineage>
        <taxon>Bacteria</taxon>
        <taxon>Bacillati</taxon>
        <taxon>Actinomycetota</taxon>
        <taxon>Actinomycetes</taxon>
        <taxon>Streptosporangiales</taxon>
        <taxon>Streptosporangiaceae</taxon>
        <taxon>Nonomuraea</taxon>
    </lineage>
</organism>
<protein>
    <submittedName>
        <fullName evidence="1">Uncharacterized protein</fullName>
    </submittedName>
</protein>
<reference evidence="1 2" key="1">
    <citation type="submission" date="2020-08" db="EMBL/GenBank/DDBJ databases">
        <title>Sequencing the genomes of 1000 actinobacteria strains.</title>
        <authorList>
            <person name="Klenk H.-P."/>
        </authorList>
    </citation>
    <scope>NUCLEOTIDE SEQUENCE [LARGE SCALE GENOMIC DNA]</scope>
    <source>
        <strain evidence="1 2">DSM 43768</strain>
    </source>
</reference>
<sequence>MTKNNQPKNPREVLDELGAKWSPDLDAYLGGETDASKIRCTLCLEAPCACPEFGSDAYFALINRRHGRRS</sequence>
<evidence type="ECO:0000313" key="2">
    <source>
        <dbReference type="Proteomes" id="UP000565579"/>
    </source>
</evidence>
<name>A0A7X0P6E1_9ACTN</name>
<gene>
    <name evidence="1" type="ORF">HD593_010901</name>
</gene>
<comment type="caution">
    <text evidence="1">The sequence shown here is derived from an EMBL/GenBank/DDBJ whole genome shotgun (WGS) entry which is preliminary data.</text>
</comment>
<keyword evidence="2" id="KW-1185">Reference proteome</keyword>
<dbReference type="EMBL" id="JACHMI010000001">
    <property type="protein sequence ID" value="MBB6556106.1"/>
    <property type="molecule type" value="Genomic_DNA"/>
</dbReference>
<evidence type="ECO:0000313" key="1">
    <source>
        <dbReference type="EMBL" id="MBB6556106.1"/>
    </source>
</evidence>
<dbReference type="AlphaFoldDB" id="A0A7X0P6E1"/>